<dbReference type="Gene3D" id="1.10.10.10">
    <property type="entry name" value="Winged helix-like DNA-binding domain superfamily/Winged helix DNA-binding domain"/>
    <property type="match status" value="1"/>
</dbReference>
<dbReference type="PANTHER" id="PTHR33221">
    <property type="entry name" value="WINGED HELIX-TURN-HELIX TRANSCRIPTIONAL REGULATOR, RRF2 FAMILY"/>
    <property type="match status" value="1"/>
</dbReference>
<gene>
    <name evidence="1" type="ORF">RG47T_2658</name>
</gene>
<reference evidence="1 2" key="1">
    <citation type="submission" date="2016-11" db="EMBL/GenBank/DDBJ databases">
        <title>Whole Genome Sequencing of Mucilaginibacter polytrichastri RG4-7(T) isolated from the moss sample.</title>
        <authorList>
            <person name="Li Y."/>
        </authorList>
    </citation>
    <scope>NUCLEOTIDE SEQUENCE [LARGE SCALE GENOMIC DNA]</scope>
    <source>
        <strain evidence="1 2">RG4-7</strain>
    </source>
</reference>
<dbReference type="OrthoDB" id="213028at2"/>
<keyword evidence="2" id="KW-1185">Reference proteome</keyword>
<dbReference type="PANTHER" id="PTHR33221:SF15">
    <property type="entry name" value="HTH-TYPE TRANSCRIPTIONAL REGULATOR YWGB-RELATED"/>
    <property type="match status" value="1"/>
</dbReference>
<dbReference type="InterPro" id="IPR030489">
    <property type="entry name" value="TR_Rrf2-type_CS"/>
</dbReference>
<dbReference type="InterPro" id="IPR036388">
    <property type="entry name" value="WH-like_DNA-bd_sf"/>
</dbReference>
<organism evidence="1 2">
    <name type="scientific">Mucilaginibacter polytrichastri</name>
    <dbReference type="NCBI Taxonomy" id="1302689"/>
    <lineage>
        <taxon>Bacteria</taxon>
        <taxon>Pseudomonadati</taxon>
        <taxon>Bacteroidota</taxon>
        <taxon>Sphingobacteriia</taxon>
        <taxon>Sphingobacteriales</taxon>
        <taxon>Sphingobacteriaceae</taxon>
        <taxon>Mucilaginibacter</taxon>
    </lineage>
</organism>
<comment type="caution">
    <text evidence="1">The sequence shown here is derived from an EMBL/GenBank/DDBJ whole genome shotgun (WGS) entry which is preliminary data.</text>
</comment>
<accession>A0A1Q5ZZM9</accession>
<protein>
    <recommendedName>
        <fullName evidence="3">Rrf2 family transcriptional regulator</fullName>
    </recommendedName>
</protein>
<dbReference type="InterPro" id="IPR036390">
    <property type="entry name" value="WH_DNA-bd_sf"/>
</dbReference>
<dbReference type="SUPFAM" id="SSF46785">
    <property type="entry name" value="Winged helix' DNA-binding domain"/>
    <property type="match status" value="1"/>
</dbReference>
<dbReference type="STRING" id="1302689.RG47T_2658"/>
<dbReference type="RefSeq" id="WP_074489850.1">
    <property type="nucleotide sequence ID" value="NZ_FPAM01000015.1"/>
</dbReference>
<name>A0A1Q5ZZM9_9SPHI</name>
<dbReference type="GO" id="GO:0005829">
    <property type="term" value="C:cytosol"/>
    <property type="evidence" value="ECO:0007669"/>
    <property type="project" value="TreeGrafter"/>
</dbReference>
<evidence type="ECO:0008006" key="3">
    <source>
        <dbReference type="Google" id="ProtNLM"/>
    </source>
</evidence>
<dbReference type="InterPro" id="IPR000944">
    <property type="entry name" value="Tscrpt_reg_Rrf2"/>
</dbReference>
<evidence type="ECO:0000313" key="2">
    <source>
        <dbReference type="Proteomes" id="UP000186720"/>
    </source>
</evidence>
<dbReference type="PROSITE" id="PS01332">
    <property type="entry name" value="HTH_RRF2_1"/>
    <property type="match status" value="1"/>
</dbReference>
<evidence type="ECO:0000313" key="1">
    <source>
        <dbReference type="EMBL" id="OKS87199.1"/>
    </source>
</evidence>
<dbReference type="Pfam" id="PF02082">
    <property type="entry name" value="Rrf2"/>
    <property type="match status" value="1"/>
</dbReference>
<dbReference type="GO" id="GO:0003700">
    <property type="term" value="F:DNA-binding transcription factor activity"/>
    <property type="evidence" value="ECO:0007669"/>
    <property type="project" value="TreeGrafter"/>
</dbReference>
<dbReference type="AlphaFoldDB" id="A0A1Q5ZZM9"/>
<dbReference type="PROSITE" id="PS51197">
    <property type="entry name" value="HTH_RRF2_2"/>
    <property type="match status" value="1"/>
</dbReference>
<dbReference type="Proteomes" id="UP000186720">
    <property type="component" value="Unassembled WGS sequence"/>
</dbReference>
<proteinExistence type="predicted"/>
<sequence length="135" mass="14713">MNARFQIAVHILTLLYHANGEVYSSDFISGSVNANPALIRKELSNLRKHGLIESKEGKTGGYTLSKSAGLITLADIYNAVKPASPLGLAKNQPHPECLVGKQVNKHISVLYQDIDHNITQQLDSITLADFGKKFA</sequence>
<dbReference type="EMBL" id="MPPL01000001">
    <property type="protein sequence ID" value="OKS87199.1"/>
    <property type="molecule type" value="Genomic_DNA"/>
</dbReference>